<gene>
    <name evidence="3" type="ORF">D5R97_10360</name>
</gene>
<evidence type="ECO:0000259" key="2">
    <source>
        <dbReference type="Pfam" id="PF14237"/>
    </source>
</evidence>
<evidence type="ECO:0000313" key="4">
    <source>
        <dbReference type="Proteomes" id="UP000285138"/>
    </source>
</evidence>
<dbReference type="Proteomes" id="UP000285138">
    <property type="component" value="Unassembled WGS sequence"/>
</dbReference>
<name>A0A424Y953_9FIRM</name>
<sequence length="124" mass="14283">MDKNKRVKQKMEYSYDPLHRLSGVKYGDGKPFHYEYDAADNLISVEPGEAAPGPKETARWQAGPDKELSPEPNWYLHRQGEQYGPYSWEELIHFAQQGNLQPADLLWQQGMDQWVGADTIEGLF</sequence>
<dbReference type="InterPro" id="IPR025640">
    <property type="entry name" value="GYF_2"/>
</dbReference>
<dbReference type="SUPFAM" id="SSF55277">
    <property type="entry name" value="GYF domain"/>
    <property type="match status" value="1"/>
</dbReference>
<dbReference type="InterPro" id="IPR006530">
    <property type="entry name" value="YD"/>
</dbReference>
<feature type="domain" description="GYF" evidence="2">
    <location>
        <begin position="74"/>
        <end position="123"/>
    </location>
</feature>
<dbReference type="EMBL" id="QZAA01000296">
    <property type="protein sequence ID" value="RQD72793.1"/>
    <property type="molecule type" value="Genomic_DNA"/>
</dbReference>
<accession>A0A424Y953</accession>
<dbReference type="NCBIfam" id="TIGR01643">
    <property type="entry name" value="YD_repeat_2x"/>
    <property type="match status" value="1"/>
</dbReference>
<organism evidence="3 4">
    <name type="scientific">Candidatus Syntrophonatronum acetioxidans</name>
    <dbReference type="NCBI Taxonomy" id="1795816"/>
    <lineage>
        <taxon>Bacteria</taxon>
        <taxon>Bacillati</taxon>
        <taxon>Bacillota</taxon>
        <taxon>Clostridia</taxon>
        <taxon>Eubacteriales</taxon>
        <taxon>Syntrophomonadaceae</taxon>
        <taxon>Candidatus Syntrophonatronum</taxon>
    </lineage>
</organism>
<dbReference type="InterPro" id="IPR035445">
    <property type="entry name" value="GYF-like_dom_sf"/>
</dbReference>
<feature type="region of interest" description="Disordered" evidence="1">
    <location>
        <begin position="46"/>
        <end position="72"/>
    </location>
</feature>
<dbReference type="InterPro" id="IPR031325">
    <property type="entry name" value="RHS_repeat"/>
</dbReference>
<evidence type="ECO:0000256" key="1">
    <source>
        <dbReference type="SAM" id="MobiDB-lite"/>
    </source>
</evidence>
<comment type="caution">
    <text evidence="3">The sequence shown here is derived from an EMBL/GenBank/DDBJ whole genome shotgun (WGS) entry which is preliminary data.</text>
</comment>
<dbReference type="Pfam" id="PF14237">
    <property type="entry name" value="GYF_2"/>
    <property type="match status" value="1"/>
</dbReference>
<evidence type="ECO:0000313" key="3">
    <source>
        <dbReference type="EMBL" id="RQD72793.1"/>
    </source>
</evidence>
<proteinExistence type="predicted"/>
<dbReference type="AlphaFoldDB" id="A0A424Y953"/>
<dbReference type="Pfam" id="PF05593">
    <property type="entry name" value="RHS_repeat"/>
    <property type="match status" value="1"/>
</dbReference>
<protein>
    <submittedName>
        <fullName evidence="3">DUF4339 domain-containing protein</fullName>
    </submittedName>
</protein>
<reference evidence="3 4" key="1">
    <citation type="submission" date="2018-08" db="EMBL/GenBank/DDBJ databases">
        <title>The metabolism and importance of syntrophic acetate oxidation coupled to methane or sulfide production in haloalkaline environments.</title>
        <authorList>
            <person name="Timmers P.H.A."/>
            <person name="Vavourakis C.D."/>
            <person name="Sorokin D.Y."/>
            <person name="Sinninghe Damste J.S."/>
            <person name="Muyzer G."/>
            <person name="Stams A.J.M."/>
            <person name="Plugge C.M."/>
        </authorList>
    </citation>
    <scope>NUCLEOTIDE SEQUENCE [LARGE SCALE GENOMIC DNA]</scope>
    <source>
        <strain evidence="3">MSAO_Bac1</strain>
    </source>
</reference>